<feature type="region of interest" description="Disordered" evidence="1">
    <location>
        <begin position="271"/>
        <end position="353"/>
    </location>
</feature>
<evidence type="ECO:0000313" key="3">
    <source>
        <dbReference type="Proteomes" id="UP001165082"/>
    </source>
</evidence>
<comment type="caution">
    <text evidence="2">The sequence shown here is derived from an EMBL/GenBank/DDBJ whole genome shotgun (WGS) entry which is preliminary data.</text>
</comment>
<reference evidence="2" key="1">
    <citation type="submission" date="2022-07" db="EMBL/GenBank/DDBJ databases">
        <title>Genome analysis of Parmales, a sister group of diatoms, reveals the evolutionary specialization of diatoms from phago-mixotrophs to photoautotrophs.</title>
        <authorList>
            <person name="Ban H."/>
            <person name="Sato S."/>
            <person name="Yoshikawa S."/>
            <person name="Kazumasa Y."/>
            <person name="Nakamura Y."/>
            <person name="Ichinomiya M."/>
            <person name="Saitoh K."/>
            <person name="Sato N."/>
            <person name="Blanc-Mathieu R."/>
            <person name="Endo H."/>
            <person name="Kuwata A."/>
            <person name="Ogata H."/>
        </authorList>
    </citation>
    <scope>NUCLEOTIDE SEQUENCE</scope>
</reference>
<sequence length="518" mass="57678">MLQVKADVSLTEFGKLSGKKDPYYLPCDPRATKDEAFPKNIRRKTFYIKNNTPVDQSLSLLGNFGALVFGLKYSHQGRAMECTKFGPTVMVSLPWKLNMASFTVDDDPRCYIKDPMTSEPDLPIFFKDTHKMGYIEVALHLLDGSGRPVRNWLESGQFHMNVCDSNGNVVPFMPSSVEQDVKVSFDSMNKRGNSSKANDPIRTVLKYFDSRDADLGGPDVPVVRFRIQKITDKLNLGHGETACRIKLWGTGAFESVIPCVTPQFLVKSKNPKYKGTTGYSNKDAIVPPPPTSFAYMDNSPKIKAALKGKATGNKKTSKSQAKKSKSSKKVTPTKSSRTKQRQRQRSRSDGQWLNPIIEENERITFHCKATVTLSRDKLEAMLESRETVFDLIGCQPVSSRELSPERPRSRAVSDPCVYTTPPTSSFEQKRPPPIDTSVDAEADGIKRPNPISLSPADTISNTEEHYLFPSLGDVGPLSHGPDTRFLFTAHEDVSQLSHGPDTRFLFTAHEDVGPLRHG</sequence>
<feature type="non-terminal residue" evidence="2">
    <location>
        <position position="1"/>
    </location>
</feature>
<dbReference type="EMBL" id="BRXZ01000147">
    <property type="protein sequence ID" value="GMI06156.1"/>
    <property type="molecule type" value="Genomic_DNA"/>
</dbReference>
<evidence type="ECO:0000313" key="2">
    <source>
        <dbReference type="EMBL" id="GMI06156.1"/>
    </source>
</evidence>
<evidence type="ECO:0000256" key="1">
    <source>
        <dbReference type="SAM" id="MobiDB-lite"/>
    </source>
</evidence>
<dbReference type="OrthoDB" id="10521017at2759"/>
<protein>
    <submittedName>
        <fullName evidence="2">Uncharacterized protein</fullName>
    </submittedName>
</protein>
<proteinExistence type="predicted"/>
<organism evidence="2 3">
    <name type="scientific">Triparma retinervis</name>
    <dbReference type="NCBI Taxonomy" id="2557542"/>
    <lineage>
        <taxon>Eukaryota</taxon>
        <taxon>Sar</taxon>
        <taxon>Stramenopiles</taxon>
        <taxon>Ochrophyta</taxon>
        <taxon>Bolidophyceae</taxon>
        <taxon>Parmales</taxon>
        <taxon>Triparmaceae</taxon>
        <taxon>Triparma</taxon>
    </lineage>
</organism>
<accession>A0A9W7CHG0</accession>
<gene>
    <name evidence="2" type="ORF">TrRE_jg12741</name>
</gene>
<feature type="region of interest" description="Disordered" evidence="1">
    <location>
        <begin position="399"/>
        <end position="433"/>
    </location>
</feature>
<dbReference type="Proteomes" id="UP001165082">
    <property type="component" value="Unassembled WGS sequence"/>
</dbReference>
<feature type="compositionally biased region" description="Basic residues" evidence="1">
    <location>
        <begin position="336"/>
        <end position="345"/>
    </location>
</feature>
<dbReference type="AlphaFoldDB" id="A0A9W7CHG0"/>
<name>A0A9W7CHG0_9STRA</name>
<keyword evidence="3" id="KW-1185">Reference proteome</keyword>
<feature type="compositionally biased region" description="Basic residues" evidence="1">
    <location>
        <begin position="315"/>
        <end position="328"/>
    </location>
</feature>